<organism evidence="2 3">
    <name type="scientific">Mugilogobius chulae</name>
    <name type="common">yellowstripe goby</name>
    <dbReference type="NCBI Taxonomy" id="88201"/>
    <lineage>
        <taxon>Eukaryota</taxon>
        <taxon>Metazoa</taxon>
        <taxon>Chordata</taxon>
        <taxon>Craniata</taxon>
        <taxon>Vertebrata</taxon>
        <taxon>Euteleostomi</taxon>
        <taxon>Actinopterygii</taxon>
        <taxon>Neopterygii</taxon>
        <taxon>Teleostei</taxon>
        <taxon>Neoteleostei</taxon>
        <taxon>Acanthomorphata</taxon>
        <taxon>Gobiaria</taxon>
        <taxon>Gobiiformes</taxon>
        <taxon>Gobioidei</taxon>
        <taxon>Gobiidae</taxon>
        <taxon>Gobionellinae</taxon>
        <taxon>Mugilogobius</taxon>
    </lineage>
</organism>
<dbReference type="InterPro" id="IPR036048">
    <property type="entry name" value="Interleukin_8-like_sf"/>
</dbReference>
<sequence>MSAAMRNLCFLLIALAGVCVQIYQAQDIKYRCVCPVPAKFAVNITDFRVIEKRSGCDKTELVVTVATGNNSTAERCLDTTKKFGIAMLKCWDNKGRNETRKHECIRKR</sequence>
<gene>
    <name evidence="2" type="ORF">WMY93_006239</name>
</gene>
<dbReference type="GO" id="GO:0008009">
    <property type="term" value="F:chemokine activity"/>
    <property type="evidence" value="ECO:0007669"/>
    <property type="project" value="InterPro"/>
</dbReference>
<dbReference type="GO" id="GO:0005576">
    <property type="term" value="C:extracellular region"/>
    <property type="evidence" value="ECO:0007669"/>
    <property type="project" value="InterPro"/>
</dbReference>
<evidence type="ECO:0008006" key="4">
    <source>
        <dbReference type="Google" id="ProtNLM"/>
    </source>
</evidence>
<comment type="caution">
    <text evidence="2">The sequence shown here is derived from an EMBL/GenBank/DDBJ whole genome shotgun (WGS) entry which is preliminary data.</text>
</comment>
<evidence type="ECO:0000256" key="1">
    <source>
        <dbReference type="SAM" id="SignalP"/>
    </source>
</evidence>
<reference evidence="3" key="1">
    <citation type="submission" date="2024-04" db="EMBL/GenBank/DDBJ databases">
        <title>Salinicola lusitanus LLJ914,a marine bacterium isolated from the Okinawa Trough.</title>
        <authorList>
            <person name="Li J."/>
        </authorList>
    </citation>
    <scope>NUCLEOTIDE SEQUENCE [LARGE SCALE GENOMIC DNA]</scope>
</reference>
<dbReference type="Gene3D" id="2.40.50.40">
    <property type="match status" value="1"/>
</dbReference>
<dbReference type="AlphaFoldDB" id="A0AAW0PV50"/>
<accession>A0AAW0PV50</accession>
<feature type="chain" id="PRO_5043564542" description="Chemokine interleukin-8-like domain-containing protein" evidence="1">
    <location>
        <begin position="26"/>
        <end position="108"/>
    </location>
</feature>
<protein>
    <recommendedName>
        <fullName evidence="4">Chemokine interleukin-8-like domain-containing protein</fullName>
    </recommendedName>
</protein>
<keyword evidence="3" id="KW-1185">Reference proteome</keyword>
<proteinExistence type="predicted"/>
<dbReference type="SUPFAM" id="SSF54117">
    <property type="entry name" value="Interleukin 8-like chemokines"/>
    <property type="match status" value="1"/>
</dbReference>
<evidence type="ECO:0000313" key="2">
    <source>
        <dbReference type="EMBL" id="KAK7929844.1"/>
    </source>
</evidence>
<dbReference type="GO" id="GO:0006955">
    <property type="term" value="P:immune response"/>
    <property type="evidence" value="ECO:0007669"/>
    <property type="project" value="InterPro"/>
</dbReference>
<dbReference type="EMBL" id="JBBPFD010000004">
    <property type="protein sequence ID" value="KAK7929844.1"/>
    <property type="molecule type" value="Genomic_DNA"/>
</dbReference>
<name>A0AAW0PV50_9GOBI</name>
<feature type="signal peptide" evidence="1">
    <location>
        <begin position="1"/>
        <end position="25"/>
    </location>
</feature>
<dbReference type="Proteomes" id="UP001460270">
    <property type="component" value="Unassembled WGS sequence"/>
</dbReference>
<evidence type="ECO:0000313" key="3">
    <source>
        <dbReference type="Proteomes" id="UP001460270"/>
    </source>
</evidence>
<keyword evidence="1" id="KW-0732">Signal</keyword>